<organism evidence="7 8">
    <name type="scientific">Dendroctonus ponderosae</name>
    <name type="common">Mountain pine beetle</name>
    <dbReference type="NCBI Taxonomy" id="77166"/>
    <lineage>
        <taxon>Eukaryota</taxon>
        <taxon>Metazoa</taxon>
        <taxon>Ecdysozoa</taxon>
        <taxon>Arthropoda</taxon>
        <taxon>Hexapoda</taxon>
        <taxon>Insecta</taxon>
        <taxon>Pterygota</taxon>
        <taxon>Neoptera</taxon>
        <taxon>Endopterygota</taxon>
        <taxon>Coleoptera</taxon>
        <taxon>Polyphaga</taxon>
        <taxon>Cucujiformia</taxon>
        <taxon>Curculionidae</taxon>
        <taxon>Scolytinae</taxon>
        <taxon>Dendroctonus</taxon>
    </lineage>
</organism>
<sequence length="357" mass="40744">MRFLAFSLWIFINWILECTSLCKPEYGPNPTCSFVPAPPGKTPPCARPGLTYCEYPDRYPSELIFQLIQKWQFDHKSLIINEAKEDFNSVYFPPPSTVYGPPAFVPNLVQNNDGGYHYPEPIYIPKPPQTFPEQGGFYIPPKPIQPHLPQHNFSLDFNGYPDFNKDGTFLTYKYSSNFPQTGGTQYNANSYQSPPIFAPPTYTHINDIWKRNERLKRSLRKKRTLDGTSHYLDNPLLNGTAFASVLRPKRQSTVTGQSLCRSRSSYIMPKAALNSKGNWMYVVNMPETNQQYTQLVKSEMCADTNCNGLCQLPQGYSSKCEQKYVQKRLIALEGNGSDLYSDTFWFPSCCICTISNN</sequence>
<dbReference type="FunFam" id="2.10.90.10:FF:000018">
    <property type="entry name" value="Spatzle 4"/>
    <property type="match status" value="1"/>
</dbReference>
<keyword evidence="8" id="KW-1185">Reference proteome</keyword>
<dbReference type="GO" id="GO:0008083">
    <property type="term" value="F:growth factor activity"/>
    <property type="evidence" value="ECO:0007669"/>
    <property type="project" value="TreeGrafter"/>
</dbReference>
<protein>
    <recommendedName>
        <fullName evidence="6">Spaetzle domain-containing protein</fullName>
    </recommendedName>
</protein>
<evidence type="ECO:0000259" key="6">
    <source>
        <dbReference type="Pfam" id="PF16077"/>
    </source>
</evidence>
<keyword evidence="4" id="KW-0325">Glycoprotein</keyword>
<feature type="domain" description="Spaetzle" evidence="6">
    <location>
        <begin position="258"/>
        <end position="354"/>
    </location>
</feature>
<dbReference type="GO" id="GO:0021556">
    <property type="term" value="P:central nervous system formation"/>
    <property type="evidence" value="ECO:0007669"/>
    <property type="project" value="TreeGrafter"/>
</dbReference>
<dbReference type="AlphaFoldDB" id="A0AAR5PTC9"/>
<dbReference type="Proteomes" id="UP000019118">
    <property type="component" value="Unassembled WGS sequence"/>
</dbReference>
<comment type="subunit">
    <text evidence="1">Homodimer; disulfide-linked.</text>
</comment>
<feature type="signal peptide" evidence="5">
    <location>
        <begin position="1"/>
        <end position="22"/>
    </location>
</feature>
<evidence type="ECO:0000256" key="5">
    <source>
        <dbReference type="SAM" id="SignalP"/>
    </source>
</evidence>
<reference evidence="7" key="2">
    <citation type="submission" date="2024-08" db="UniProtKB">
        <authorList>
            <consortium name="EnsemblMetazoa"/>
        </authorList>
    </citation>
    <scope>IDENTIFICATION</scope>
</reference>
<name>A0AAR5PTC9_DENPD</name>
<evidence type="ECO:0000313" key="7">
    <source>
        <dbReference type="EnsemblMetazoa" id="XP_019764273.1"/>
    </source>
</evidence>
<dbReference type="EnsemblMetazoa" id="XM_019908714.1">
    <property type="protein sequence ID" value="XP_019764273.1"/>
    <property type="gene ID" value="LOC109540360"/>
</dbReference>
<evidence type="ECO:0000256" key="1">
    <source>
        <dbReference type="ARBA" id="ARBA00011748"/>
    </source>
</evidence>
<dbReference type="KEGG" id="dpa:109540360"/>
<dbReference type="InterPro" id="IPR052444">
    <property type="entry name" value="Spz/Toll_ligand-like"/>
</dbReference>
<dbReference type="GO" id="GO:0005615">
    <property type="term" value="C:extracellular space"/>
    <property type="evidence" value="ECO:0007669"/>
    <property type="project" value="UniProtKB-ARBA"/>
</dbReference>
<dbReference type="GO" id="GO:0005121">
    <property type="term" value="F:Toll binding"/>
    <property type="evidence" value="ECO:0007669"/>
    <property type="project" value="TreeGrafter"/>
</dbReference>
<feature type="chain" id="PRO_5043467850" description="Spaetzle domain-containing protein" evidence="5">
    <location>
        <begin position="23"/>
        <end position="357"/>
    </location>
</feature>
<proteinExistence type="predicted"/>
<dbReference type="PANTHER" id="PTHR23199">
    <property type="entry name" value="NEUROTROPHIN 1-RELATED"/>
    <property type="match status" value="1"/>
</dbReference>
<keyword evidence="3" id="KW-1015">Disulfide bond</keyword>
<dbReference type="GO" id="GO:0045087">
    <property type="term" value="P:innate immune response"/>
    <property type="evidence" value="ECO:0007669"/>
    <property type="project" value="TreeGrafter"/>
</dbReference>
<keyword evidence="2 5" id="KW-0732">Signal</keyword>
<evidence type="ECO:0000256" key="2">
    <source>
        <dbReference type="ARBA" id="ARBA00022729"/>
    </source>
</evidence>
<dbReference type="GeneID" id="109540360"/>
<dbReference type="Pfam" id="PF16077">
    <property type="entry name" value="Spaetzle"/>
    <property type="match status" value="1"/>
</dbReference>
<evidence type="ECO:0000256" key="3">
    <source>
        <dbReference type="ARBA" id="ARBA00023157"/>
    </source>
</evidence>
<dbReference type="InterPro" id="IPR029034">
    <property type="entry name" value="Cystine-knot_cytokine"/>
</dbReference>
<dbReference type="InterPro" id="IPR032104">
    <property type="entry name" value="Spaetzle"/>
</dbReference>
<dbReference type="PANTHER" id="PTHR23199:SF16">
    <property type="entry name" value="PROTEIN SPAETZLE 5"/>
    <property type="match status" value="1"/>
</dbReference>
<accession>A0AAR5PTC9</accession>
<dbReference type="Gene3D" id="2.10.90.10">
    <property type="entry name" value="Cystine-knot cytokines"/>
    <property type="match status" value="1"/>
</dbReference>
<evidence type="ECO:0000256" key="4">
    <source>
        <dbReference type="ARBA" id="ARBA00023180"/>
    </source>
</evidence>
<evidence type="ECO:0000313" key="8">
    <source>
        <dbReference type="Proteomes" id="UP000019118"/>
    </source>
</evidence>
<reference evidence="8" key="1">
    <citation type="journal article" date="2013" name="Genome Biol.">
        <title>Draft genome of the mountain pine beetle, Dendroctonus ponderosae Hopkins, a major forest pest.</title>
        <authorList>
            <person name="Keeling C.I."/>
            <person name="Yuen M.M."/>
            <person name="Liao N.Y."/>
            <person name="Docking T.R."/>
            <person name="Chan S.K."/>
            <person name="Taylor G.A."/>
            <person name="Palmquist D.L."/>
            <person name="Jackman S.D."/>
            <person name="Nguyen A."/>
            <person name="Li M."/>
            <person name="Henderson H."/>
            <person name="Janes J.K."/>
            <person name="Zhao Y."/>
            <person name="Pandoh P."/>
            <person name="Moore R."/>
            <person name="Sperling F.A."/>
            <person name="Huber D.P."/>
            <person name="Birol I."/>
            <person name="Jones S.J."/>
            <person name="Bohlmann J."/>
        </authorList>
    </citation>
    <scope>NUCLEOTIDE SEQUENCE</scope>
</reference>
<dbReference type="SUPFAM" id="SSF57501">
    <property type="entry name" value="Cystine-knot cytokines"/>
    <property type="match status" value="1"/>
</dbReference>